<name>A0ABQ4X092_9ASTR</name>
<organism evidence="1 2">
    <name type="scientific">Tanacetum coccineum</name>
    <dbReference type="NCBI Taxonomy" id="301880"/>
    <lineage>
        <taxon>Eukaryota</taxon>
        <taxon>Viridiplantae</taxon>
        <taxon>Streptophyta</taxon>
        <taxon>Embryophyta</taxon>
        <taxon>Tracheophyta</taxon>
        <taxon>Spermatophyta</taxon>
        <taxon>Magnoliopsida</taxon>
        <taxon>eudicotyledons</taxon>
        <taxon>Gunneridae</taxon>
        <taxon>Pentapetalae</taxon>
        <taxon>asterids</taxon>
        <taxon>campanulids</taxon>
        <taxon>Asterales</taxon>
        <taxon>Asteraceae</taxon>
        <taxon>Asteroideae</taxon>
        <taxon>Anthemideae</taxon>
        <taxon>Anthemidinae</taxon>
        <taxon>Tanacetum</taxon>
    </lineage>
</organism>
<evidence type="ECO:0000313" key="1">
    <source>
        <dbReference type="EMBL" id="GJS58330.1"/>
    </source>
</evidence>
<reference evidence="1" key="2">
    <citation type="submission" date="2022-01" db="EMBL/GenBank/DDBJ databases">
        <authorList>
            <person name="Yamashiro T."/>
            <person name="Shiraishi A."/>
            <person name="Satake H."/>
            <person name="Nakayama K."/>
        </authorList>
    </citation>
    <scope>NUCLEOTIDE SEQUENCE</scope>
</reference>
<reference evidence="1" key="1">
    <citation type="journal article" date="2022" name="Int. J. Mol. Sci.">
        <title>Draft Genome of Tanacetum Coccineum: Genomic Comparison of Closely Related Tanacetum-Family Plants.</title>
        <authorList>
            <person name="Yamashiro T."/>
            <person name="Shiraishi A."/>
            <person name="Nakayama K."/>
            <person name="Satake H."/>
        </authorList>
    </citation>
    <scope>NUCLEOTIDE SEQUENCE</scope>
</reference>
<keyword evidence="2" id="KW-1185">Reference proteome</keyword>
<gene>
    <name evidence="1" type="ORF">Tco_0653114</name>
</gene>
<dbReference type="EMBL" id="BQNB010009071">
    <property type="protein sequence ID" value="GJS58330.1"/>
    <property type="molecule type" value="Genomic_DNA"/>
</dbReference>
<comment type="caution">
    <text evidence="1">The sequence shown here is derived from an EMBL/GenBank/DDBJ whole genome shotgun (WGS) entry which is preliminary data.</text>
</comment>
<sequence length="126" mass="14622">MPILCSFKENKLEYEDEDEFEIKMMGTGMDKELLKHNLYDNDITPIICLNFSLTSNPPIKPKDQGSFRMKIVEPLTIHTPSSPHVEYFHRNDPGDGVRINPDGVARLYLIRRSPRVLRSFMWTILG</sequence>
<protein>
    <submittedName>
        <fullName evidence="1">Uncharacterized protein</fullName>
    </submittedName>
</protein>
<proteinExistence type="predicted"/>
<evidence type="ECO:0000313" key="2">
    <source>
        <dbReference type="Proteomes" id="UP001151760"/>
    </source>
</evidence>
<accession>A0ABQ4X092</accession>
<dbReference type="Proteomes" id="UP001151760">
    <property type="component" value="Unassembled WGS sequence"/>
</dbReference>